<name>A0A445A0M3_ARAHY</name>
<keyword evidence="3" id="KW-1185">Reference proteome</keyword>
<dbReference type="EMBL" id="SDMP01000013">
    <property type="protein sequence ID" value="RYR19976.1"/>
    <property type="molecule type" value="Genomic_DNA"/>
</dbReference>
<reference evidence="2 3" key="1">
    <citation type="submission" date="2019-01" db="EMBL/GenBank/DDBJ databases">
        <title>Sequencing of cultivated peanut Arachis hypogaea provides insights into genome evolution and oil improvement.</title>
        <authorList>
            <person name="Chen X."/>
        </authorList>
    </citation>
    <scope>NUCLEOTIDE SEQUENCE [LARGE SCALE GENOMIC DNA]</scope>
    <source>
        <strain evidence="3">cv. Fuhuasheng</strain>
        <tissue evidence="2">Leaves</tissue>
    </source>
</reference>
<protein>
    <submittedName>
        <fullName evidence="2">Uncharacterized protein</fullName>
    </submittedName>
</protein>
<accession>A0A445A0M3</accession>
<proteinExistence type="predicted"/>
<dbReference type="AlphaFoldDB" id="A0A445A0M3"/>
<evidence type="ECO:0000256" key="1">
    <source>
        <dbReference type="SAM" id="Phobius"/>
    </source>
</evidence>
<feature type="transmembrane region" description="Helical" evidence="1">
    <location>
        <begin position="191"/>
        <end position="213"/>
    </location>
</feature>
<evidence type="ECO:0000313" key="3">
    <source>
        <dbReference type="Proteomes" id="UP000289738"/>
    </source>
</evidence>
<keyword evidence="1" id="KW-1133">Transmembrane helix</keyword>
<keyword evidence="1" id="KW-0472">Membrane</keyword>
<keyword evidence="1" id="KW-0812">Transmembrane</keyword>
<organism evidence="2 3">
    <name type="scientific">Arachis hypogaea</name>
    <name type="common">Peanut</name>
    <dbReference type="NCBI Taxonomy" id="3818"/>
    <lineage>
        <taxon>Eukaryota</taxon>
        <taxon>Viridiplantae</taxon>
        <taxon>Streptophyta</taxon>
        <taxon>Embryophyta</taxon>
        <taxon>Tracheophyta</taxon>
        <taxon>Spermatophyta</taxon>
        <taxon>Magnoliopsida</taxon>
        <taxon>eudicotyledons</taxon>
        <taxon>Gunneridae</taxon>
        <taxon>Pentapetalae</taxon>
        <taxon>rosids</taxon>
        <taxon>fabids</taxon>
        <taxon>Fabales</taxon>
        <taxon>Fabaceae</taxon>
        <taxon>Papilionoideae</taxon>
        <taxon>50 kb inversion clade</taxon>
        <taxon>dalbergioids sensu lato</taxon>
        <taxon>Dalbergieae</taxon>
        <taxon>Pterocarpus clade</taxon>
        <taxon>Arachis</taxon>
    </lineage>
</organism>
<sequence length="230" mass="23847">MTFAPDPLSVEPINATFFRLLFHYRHRGNGGATTTAPSFDFGSTPSSSAASAPSFSFGFGSALTASRSAPAPSPSLFGSASSASTAAASSFGSSSFGAASSGSSLFSTPSFGGTSSTTTPFGEKPFTAMTPFSGASSLRLIENMLKTTSNSCQPCLWMVHQGEKNCLFPEDPSQLLHKNCLKRKAPTSEQAFNSCVFAAIAAATSLSLLLLCFCRGNYANVIVNGKRGDH</sequence>
<dbReference type="Proteomes" id="UP000289738">
    <property type="component" value="Chromosome B03"/>
</dbReference>
<evidence type="ECO:0000313" key="2">
    <source>
        <dbReference type="EMBL" id="RYR19976.1"/>
    </source>
</evidence>
<gene>
    <name evidence="2" type="ORF">Ahy_B03g064991</name>
</gene>
<comment type="caution">
    <text evidence="2">The sequence shown here is derived from an EMBL/GenBank/DDBJ whole genome shotgun (WGS) entry which is preliminary data.</text>
</comment>